<reference evidence="2 3" key="1">
    <citation type="submission" date="2015-12" db="EMBL/GenBank/DDBJ databases">
        <title>The genome of Folsomia candida.</title>
        <authorList>
            <person name="Faddeeva A."/>
            <person name="Derks M.F."/>
            <person name="Anvar Y."/>
            <person name="Smit S."/>
            <person name="Van Straalen N."/>
            <person name="Roelofs D."/>
        </authorList>
    </citation>
    <scope>NUCLEOTIDE SEQUENCE [LARGE SCALE GENOMIC DNA]</scope>
    <source>
        <strain evidence="2 3">VU population</strain>
        <tissue evidence="2">Whole body</tissue>
    </source>
</reference>
<keyword evidence="3" id="KW-1185">Reference proteome</keyword>
<dbReference type="AlphaFoldDB" id="A0A226E1C8"/>
<organism evidence="2 3">
    <name type="scientific">Folsomia candida</name>
    <name type="common">Springtail</name>
    <dbReference type="NCBI Taxonomy" id="158441"/>
    <lineage>
        <taxon>Eukaryota</taxon>
        <taxon>Metazoa</taxon>
        <taxon>Ecdysozoa</taxon>
        <taxon>Arthropoda</taxon>
        <taxon>Hexapoda</taxon>
        <taxon>Collembola</taxon>
        <taxon>Entomobryomorpha</taxon>
        <taxon>Isotomoidea</taxon>
        <taxon>Isotomidae</taxon>
        <taxon>Proisotominae</taxon>
        <taxon>Folsomia</taxon>
    </lineage>
</organism>
<feature type="signal peptide" evidence="1">
    <location>
        <begin position="1"/>
        <end position="23"/>
    </location>
</feature>
<accession>A0A226E1C8</accession>
<evidence type="ECO:0000256" key="1">
    <source>
        <dbReference type="SAM" id="SignalP"/>
    </source>
</evidence>
<evidence type="ECO:0000313" key="3">
    <source>
        <dbReference type="Proteomes" id="UP000198287"/>
    </source>
</evidence>
<name>A0A226E1C8_FOLCA</name>
<dbReference type="OrthoDB" id="7771330at2759"/>
<dbReference type="EMBL" id="LNIX01000008">
    <property type="protein sequence ID" value="OXA51100.1"/>
    <property type="molecule type" value="Genomic_DNA"/>
</dbReference>
<proteinExistence type="predicted"/>
<comment type="caution">
    <text evidence="2">The sequence shown here is derived from an EMBL/GenBank/DDBJ whole genome shotgun (WGS) entry which is preliminary data.</text>
</comment>
<protein>
    <submittedName>
        <fullName evidence="2">Uncharacterized protein</fullName>
    </submittedName>
</protein>
<dbReference type="Proteomes" id="UP000198287">
    <property type="component" value="Unassembled WGS sequence"/>
</dbReference>
<dbReference type="OMA" id="NMWNYDG"/>
<gene>
    <name evidence="2" type="ORF">Fcan01_14354</name>
</gene>
<sequence length="289" mass="31943">MRNSNLISCMVVVLVAYFGRADAAVWNDFRVKYDINPIGNFNRQPQLESGAITLGWAPVTTGNDCQNGGEYLGFRYIMPGDNSLGLIYDVNGVIAGLQMMLPHDLILPNNTFNFGANTFFKNVTYDKEYFVLTAYIVEPEIICTTGRNESDLIDVGIGTGVWVQDGASPGTYLQIPDLREEALNSGWSNNNCFGGMGTHSWYRMEDYEATNCTEQVPVFGLWSRTMELQGFGFSVPGTTVNKNFENPPTVAMQLIAGAPAPQCLFDSNNLIGSTTMHVYFINNPWLIAC</sequence>
<feature type="chain" id="PRO_5013279750" evidence="1">
    <location>
        <begin position="24"/>
        <end position="289"/>
    </location>
</feature>
<dbReference type="STRING" id="158441.A0A226E1C8"/>
<evidence type="ECO:0000313" key="2">
    <source>
        <dbReference type="EMBL" id="OXA51100.1"/>
    </source>
</evidence>
<keyword evidence="1" id="KW-0732">Signal</keyword>